<sequence length="221" mass="24938">MHEHGETGSTPQEAPQRKGFMLVLSSPSGAGKTSLARKLLEVESDIAPSISVTTRSRRPTETDGVDYWFVTPEQFTAMRDRGELLEWANVFGNLYGTPKMPVEQTLEAGSDVLFDIDWQGGAQLRKAAPHDVVCVFILPPSAEALRHRLRSRATESPEVIEKRLAGAPHEIDAWQDYQYVIVNDDFDQSLANLRAILRAERLRRERQTRLPEFVAQLQQEL</sequence>
<evidence type="ECO:0000256" key="2">
    <source>
        <dbReference type="ARBA" id="ARBA00004496"/>
    </source>
</evidence>
<feature type="domain" description="Guanylate kinase-like" evidence="14">
    <location>
        <begin position="19"/>
        <end position="198"/>
    </location>
</feature>
<evidence type="ECO:0000256" key="1">
    <source>
        <dbReference type="ARBA" id="ARBA00003531"/>
    </source>
</evidence>
<evidence type="ECO:0000256" key="13">
    <source>
        <dbReference type="HAMAP-Rule" id="MF_00328"/>
    </source>
</evidence>
<comment type="catalytic activity">
    <reaction evidence="12 13">
        <text>GMP + ATP = GDP + ADP</text>
        <dbReference type="Rhea" id="RHEA:20780"/>
        <dbReference type="ChEBI" id="CHEBI:30616"/>
        <dbReference type="ChEBI" id="CHEBI:58115"/>
        <dbReference type="ChEBI" id="CHEBI:58189"/>
        <dbReference type="ChEBI" id="CHEBI:456216"/>
        <dbReference type="EC" id="2.7.4.8"/>
    </reaction>
</comment>
<dbReference type="SUPFAM" id="SSF52540">
    <property type="entry name" value="P-loop containing nucleoside triphosphate hydrolases"/>
    <property type="match status" value="1"/>
</dbReference>
<evidence type="ECO:0000256" key="10">
    <source>
        <dbReference type="ARBA" id="ARBA00022840"/>
    </source>
</evidence>
<dbReference type="Pfam" id="PF00625">
    <property type="entry name" value="Guanylate_kin"/>
    <property type="match status" value="1"/>
</dbReference>
<dbReference type="PROSITE" id="PS00856">
    <property type="entry name" value="GUANYLATE_KINASE_1"/>
    <property type="match status" value="1"/>
</dbReference>
<dbReference type="InterPro" id="IPR008145">
    <property type="entry name" value="GK/Ca_channel_bsu"/>
</dbReference>
<keyword evidence="7 13" id="KW-0808">Transferase</keyword>
<comment type="caution">
    <text evidence="15">The sequence shown here is derived from an EMBL/GenBank/DDBJ whole genome shotgun (WGS) entry which is preliminary data.</text>
</comment>
<dbReference type="Gene3D" id="3.40.50.300">
    <property type="entry name" value="P-loop containing nucleotide triphosphate hydrolases"/>
    <property type="match status" value="1"/>
</dbReference>
<dbReference type="GO" id="GO:0005524">
    <property type="term" value="F:ATP binding"/>
    <property type="evidence" value="ECO:0007669"/>
    <property type="project" value="UniProtKB-UniRule"/>
</dbReference>
<evidence type="ECO:0000256" key="5">
    <source>
        <dbReference type="ARBA" id="ARBA00016296"/>
    </source>
</evidence>
<dbReference type="InterPro" id="IPR008144">
    <property type="entry name" value="Guanylate_kin-like_dom"/>
</dbReference>
<keyword evidence="6 13" id="KW-0963">Cytoplasm</keyword>
<feature type="binding site" evidence="13">
    <location>
        <begin position="26"/>
        <end position="33"/>
    </location>
    <ligand>
        <name>ATP</name>
        <dbReference type="ChEBI" id="CHEBI:30616"/>
    </ligand>
</feature>
<keyword evidence="10 13" id="KW-0067">ATP-binding</keyword>
<dbReference type="RefSeq" id="WP_119061830.1">
    <property type="nucleotide sequence ID" value="NZ_QXDF01000001.1"/>
</dbReference>
<dbReference type="NCBIfam" id="TIGR03263">
    <property type="entry name" value="guanyl_kin"/>
    <property type="match status" value="1"/>
</dbReference>
<comment type="similarity">
    <text evidence="3 13">Belongs to the guanylate kinase family.</text>
</comment>
<evidence type="ECO:0000256" key="7">
    <source>
        <dbReference type="ARBA" id="ARBA00022679"/>
    </source>
</evidence>
<evidence type="ECO:0000259" key="14">
    <source>
        <dbReference type="PROSITE" id="PS50052"/>
    </source>
</evidence>
<dbReference type="PANTHER" id="PTHR23117:SF13">
    <property type="entry name" value="GUANYLATE KINASE"/>
    <property type="match status" value="1"/>
</dbReference>
<dbReference type="InterPro" id="IPR017665">
    <property type="entry name" value="Guanylate_kinase"/>
</dbReference>
<evidence type="ECO:0000256" key="4">
    <source>
        <dbReference type="ARBA" id="ARBA00012961"/>
    </source>
</evidence>
<evidence type="ECO:0000256" key="11">
    <source>
        <dbReference type="ARBA" id="ARBA00030128"/>
    </source>
</evidence>
<organism evidence="15 16">
    <name type="scientific">Dichotomicrobium thermohalophilum</name>
    <dbReference type="NCBI Taxonomy" id="933063"/>
    <lineage>
        <taxon>Bacteria</taxon>
        <taxon>Pseudomonadati</taxon>
        <taxon>Pseudomonadota</taxon>
        <taxon>Alphaproteobacteria</taxon>
        <taxon>Hyphomicrobiales</taxon>
        <taxon>Hyphomicrobiaceae</taxon>
        <taxon>Dichotomicrobium</taxon>
    </lineage>
</organism>
<dbReference type="GO" id="GO:0005829">
    <property type="term" value="C:cytosol"/>
    <property type="evidence" value="ECO:0007669"/>
    <property type="project" value="TreeGrafter"/>
</dbReference>
<evidence type="ECO:0000313" key="15">
    <source>
        <dbReference type="EMBL" id="RIA56480.1"/>
    </source>
</evidence>
<comment type="function">
    <text evidence="1 13">Essential for recycling GMP and indirectly, cGMP.</text>
</comment>
<dbReference type="AlphaFoldDB" id="A0A397Q4R9"/>
<dbReference type="EMBL" id="QXDF01000001">
    <property type="protein sequence ID" value="RIA56480.1"/>
    <property type="molecule type" value="Genomic_DNA"/>
</dbReference>
<evidence type="ECO:0000256" key="9">
    <source>
        <dbReference type="ARBA" id="ARBA00022777"/>
    </source>
</evidence>
<keyword evidence="16" id="KW-1185">Reference proteome</keyword>
<dbReference type="PROSITE" id="PS50052">
    <property type="entry name" value="GUANYLATE_KINASE_2"/>
    <property type="match status" value="1"/>
</dbReference>
<keyword evidence="9 13" id="KW-0418">Kinase</keyword>
<dbReference type="GO" id="GO:0004385">
    <property type="term" value="F:GMP kinase activity"/>
    <property type="evidence" value="ECO:0007669"/>
    <property type="project" value="UniProtKB-UniRule"/>
</dbReference>
<dbReference type="FunFam" id="3.30.63.10:FF:000005">
    <property type="entry name" value="Guanylate kinase"/>
    <property type="match status" value="1"/>
</dbReference>
<dbReference type="PANTHER" id="PTHR23117">
    <property type="entry name" value="GUANYLATE KINASE-RELATED"/>
    <property type="match status" value="1"/>
</dbReference>
<evidence type="ECO:0000256" key="3">
    <source>
        <dbReference type="ARBA" id="ARBA00005790"/>
    </source>
</evidence>
<dbReference type="InterPro" id="IPR027417">
    <property type="entry name" value="P-loop_NTPase"/>
</dbReference>
<dbReference type="OrthoDB" id="9808150at2"/>
<reference evidence="15 16" key="1">
    <citation type="submission" date="2018-08" db="EMBL/GenBank/DDBJ databases">
        <title>Genomic Encyclopedia of Archaeal and Bacterial Type Strains, Phase II (KMG-II): from individual species to whole genera.</title>
        <authorList>
            <person name="Goeker M."/>
        </authorList>
    </citation>
    <scope>NUCLEOTIDE SEQUENCE [LARGE SCALE GENOMIC DNA]</scope>
    <source>
        <strain evidence="15 16">DSM 5002</strain>
    </source>
</reference>
<keyword evidence="8 13" id="KW-0547">Nucleotide-binding</keyword>
<dbReference type="InterPro" id="IPR020590">
    <property type="entry name" value="Guanylate_kinase_CS"/>
</dbReference>
<gene>
    <name evidence="13" type="primary">gmk</name>
    <name evidence="15" type="ORF">BXY53_1586</name>
</gene>
<comment type="subcellular location">
    <subcellularLocation>
        <location evidence="2 13">Cytoplasm</location>
    </subcellularLocation>
</comment>
<accession>A0A397Q4R9</accession>
<name>A0A397Q4R9_9HYPH</name>
<evidence type="ECO:0000256" key="8">
    <source>
        <dbReference type="ARBA" id="ARBA00022741"/>
    </source>
</evidence>
<evidence type="ECO:0000313" key="16">
    <source>
        <dbReference type="Proteomes" id="UP000266273"/>
    </source>
</evidence>
<dbReference type="CDD" id="cd00071">
    <property type="entry name" value="GMPK"/>
    <property type="match status" value="1"/>
</dbReference>
<evidence type="ECO:0000256" key="12">
    <source>
        <dbReference type="ARBA" id="ARBA00048594"/>
    </source>
</evidence>
<proteinExistence type="inferred from homology"/>
<dbReference type="SMART" id="SM00072">
    <property type="entry name" value="GuKc"/>
    <property type="match status" value="1"/>
</dbReference>
<dbReference type="HAMAP" id="MF_00328">
    <property type="entry name" value="Guanylate_kinase"/>
    <property type="match status" value="1"/>
</dbReference>
<protein>
    <recommendedName>
        <fullName evidence="5 13">Guanylate kinase</fullName>
        <ecNumber evidence="4 13">2.7.4.8</ecNumber>
    </recommendedName>
    <alternativeName>
        <fullName evidence="11 13">GMP kinase</fullName>
    </alternativeName>
</protein>
<dbReference type="Gene3D" id="3.30.63.10">
    <property type="entry name" value="Guanylate Kinase phosphate binding domain"/>
    <property type="match status" value="1"/>
</dbReference>
<dbReference type="EC" id="2.7.4.8" evidence="4 13"/>
<dbReference type="Proteomes" id="UP000266273">
    <property type="component" value="Unassembled WGS sequence"/>
</dbReference>
<evidence type="ECO:0000256" key="6">
    <source>
        <dbReference type="ARBA" id="ARBA00022490"/>
    </source>
</evidence>